<evidence type="ECO:0000256" key="1">
    <source>
        <dbReference type="SAM" id="Phobius"/>
    </source>
</evidence>
<name>A0A2T7A7V7_TUBBO</name>
<organism evidence="2 3">
    <name type="scientific">Tuber borchii</name>
    <name type="common">White truffle</name>
    <dbReference type="NCBI Taxonomy" id="42251"/>
    <lineage>
        <taxon>Eukaryota</taxon>
        <taxon>Fungi</taxon>
        <taxon>Dikarya</taxon>
        <taxon>Ascomycota</taxon>
        <taxon>Pezizomycotina</taxon>
        <taxon>Pezizomycetes</taxon>
        <taxon>Pezizales</taxon>
        <taxon>Tuberaceae</taxon>
        <taxon>Tuber</taxon>
    </lineage>
</organism>
<keyword evidence="1" id="KW-0472">Membrane</keyword>
<dbReference type="Proteomes" id="UP000244722">
    <property type="component" value="Unassembled WGS sequence"/>
</dbReference>
<keyword evidence="1" id="KW-1133">Transmembrane helix</keyword>
<evidence type="ECO:0000313" key="3">
    <source>
        <dbReference type="Proteomes" id="UP000244722"/>
    </source>
</evidence>
<sequence length="178" mass="20439">MHNQSATHPQPCHSCIHHPWESSNPKVCIIMRRRPTPLFGKTTTMAPVCSASICKLSPLLSTFVPFFLILLPYSLIRNHHPIYLLALMATHSLFFLPFPFLLACLLSLFSYSICSPSFPPFLRIHWKWRGGKTADCVGFFHLLFFFFSSLLFFSLLLFFYMTAMTTALLSLSYHIISE</sequence>
<dbReference type="EMBL" id="NESQ01000007">
    <property type="protein sequence ID" value="PUU83827.1"/>
    <property type="molecule type" value="Genomic_DNA"/>
</dbReference>
<accession>A0A2T7A7V7</accession>
<dbReference type="AlphaFoldDB" id="A0A2T7A7V7"/>
<protein>
    <submittedName>
        <fullName evidence="2">Uncharacterized protein</fullName>
    </submittedName>
</protein>
<keyword evidence="3" id="KW-1185">Reference proteome</keyword>
<feature type="transmembrane region" description="Helical" evidence="1">
    <location>
        <begin position="134"/>
        <end position="152"/>
    </location>
</feature>
<feature type="transmembrane region" description="Helical" evidence="1">
    <location>
        <begin position="82"/>
        <end position="113"/>
    </location>
</feature>
<feature type="transmembrane region" description="Helical" evidence="1">
    <location>
        <begin position="59"/>
        <end position="76"/>
    </location>
</feature>
<reference evidence="2 3" key="1">
    <citation type="submission" date="2017-04" db="EMBL/GenBank/DDBJ databases">
        <title>Draft genome sequence of Tuber borchii Vittad., a whitish edible truffle.</title>
        <authorList>
            <consortium name="DOE Joint Genome Institute"/>
            <person name="Murat C."/>
            <person name="Kuo A."/>
            <person name="Barry K.W."/>
            <person name="Clum A."/>
            <person name="Dockter R.B."/>
            <person name="Fauchery L."/>
            <person name="Iotti M."/>
            <person name="Kohler A."/>
            <person name="Labutti K."/>
            <person name="Lindquist E.A."/>
            <person name="Lipzen A."/>
            <person name="Ohm R.A."/>
            <person name="Wang M."/>
            <person name="Grigoriev I.V."/>
            <person name="Zambonelli A."/>
            <person name="Martin F.M."/>
        </authorList>
    </citation>
    <scope>NUCLEOTIDE SEQUENCE [LARGE SCALE GENOMIC DNA]</scope>
    <source>
        <strain evidence="2 3">Tbo3840</strain>
    </source>
</reference>
<proteinExistence type="predicted"/>
<gene>
    <name evidence="2" type="ORF">B9Z19DRAFT_1071738</name>
</gene>
<keyword evidence="1" id="KW-0812">Transmembrane</keyword>
<evidence type="ECO:0000313" key="2">
    <source>
        <dbReference type="EMBL" id="PUU83827.1"/>
    </source>
</evidence>
<comment type="caution">
    <text evidence="2">The sequence shown here is derived from an EMBL/GenBank/DDBJ whole genome shotgun (WGS) entry which is preliminary data.</text>
</comment>